<feature type="region of interest" description="Disordered" evidence="1">
    <location>
        <begin position="1"/>
        <end position="74"/>
    </location>
</feature>
<dbReference type="RefSeq" id="WP_271688247.1">
    <property type="nucleotide sequence ID" value="NZ_CP116423.1"/>
</dbReference>
<feature type="compositionally biased region" description="Basic and acidic residues" evidence="1">
    <location>
        <begin position="42"/>
        <end position="51"/>
    </location>
</feature>
<reference evidence="2" key="1">
    <citation type="submission" date="2023-01" db="EMBL/GenBank/DDBJ databases">
        <title>Comparative genomic analysis of cold water coral derived Sulfitobacter faviae: insights into their metabolism and habitat adaptation.</title>
        <authorList>
            <person name="Guo Y."/>
            <person name="Lin S."/>
            <person name="Huang Z."/>
            <person name="Tang K."/>
            <person name="Wang X."/>
        </authorList>
    </citation>
    <scope>NUCLEOTIDE SEQUENCE</scope>
    <source>
        <strain evidence="2">SCSIO W_1865</strain>
    </source>
</reference>
<gene>
    <name evidence="2" type="ORF">PL336_13880</name>
</gene>
<organism evidence="2 3">
    <name type="scientific">Sulfitobacter faviae</name>
    <dbReference type="NCBI Taxonomy" id="1775881"/>
    <lineage>
        <taxon>Bacteria</taxon>
        <taxon>Pseudomonadati</taxon>
        <taxon>Pseudomonadota</taxon>
        <taxon>Alphaproteobacteria</taxon>
        <taxon>Rhodobacterales</taxon>
        <taxon>Roseobacteraceae</taxon>
        <taxon>Sulfitobacter</taxon>
    </lineage>
</organism>
<evidence type="ECO:0000256" key="1">
    <source>
        <dbReference type="SAM" id="MobiDB-lite"/>
    </source>
</evidence>
<name>A0AAX3LMN5_9RHOB</name>
<evidence type="ECO:0008006" key="4">
    <source>
        <dbReference type="Google" id="ProtNLM"/>
    </source>
</evidence>
<dbReference type="EMBL" id="CP116423">
    <property type="protein sequence ID" value="WCE69876.1"/>
    <property type="molecule type" value="Genomic_DNA"/>
</dbReference>
<proteinExistence type="predicted"/>
<feature type="compositionally biased region" description="Polar residues" evidence="1">
    <location>
        <begin position="1"/>
        <end position="10"/>
    </location>
</feature>
<protein>
    <recommendedName>
        <fullName evidence="4">Nucleotide exchange factor GrpE</fullName>
    </recommendedName>
</protein>
<dbReference type="Proteomes" id="UP001210770">
    <property type="component" value="Chromosome"/>
</dbReference>
<sequence length="74" mass="7695">MTDSETPPSKSSDEKAESKTPTQADLMEIRSLYAQADAMAEAAEKAGKSDGEAQPAAAPPPQSAEQGDEWNDAG</sequence>
<dbReference type="AlphaFoldDB" id="A0AAX3LMN5"/>
<evidence type="ECO:0000313" key="2">
    <source>
        <dbReference type="EMBL" id="WCE69876.1"/>
    </source>
</evidence>
<evidence type="ECO:0000313" key="3">
    <source>
        <dbReference type="Proteomes" id="UP001210770"/>
    </source>
</evidence>
<accession>A0AAX3LMN5</accession>